<dbReference type="InterPro" id="IPR052014">
    <property type="entry name" value="Dictyostelium_Tiger"/>
</dbReference>
<feature type="chain" id="PRO_5024331857" description="Quinohemoprotein amine dehydrogenase alpha subunit domain-containing protein" evidence="2">
    <location>
        <begin position="24"/>
        <end position="682"/>
    </location>
</feature>
<dbReference type="Pfam" id="PF09099">
    <property type="entry name" value="Qn_am_d_aIII"/>
    <property type="match status" value="1"/>
</dbReference>
<keyword evidence="2" id="KW-0732">Signal</keyword>
<proteinExistence type="predicted"/>
<accession>A0A5M8QN32</accession>
<dbReference type="PROSITE" id="PS51257">
    <property type="entry name" value="PROKAR_LIPOPROTEIN"/>
    <property type="match status" value="1"/>
</dbReference>
<evidence type="ECO:0000313" key="5">
    <source>
        <dbReference type="EMBL" id="MFA1769993.1"/>
    </source>
</evidence>
<reference evidence="5 7" key="3">
    <citation type="submission" date="2024-08" db="EMBL/GenBank/DDBJ databases">
        <authorList>
            <person name="Wei W."/>
        </authorList>
    </citation>
    <scope>NUCLEOTIDE SEQUENCE [LARGE SCALE GENOMIC DNA]</scope>
    <source>
        <strain evidence="5 7">XU2</strain>
    </source>
</reference>
<dbReference type="PANTHER" id="PTHR31341">
    <property type="entry name" value="IPT/TIG DOMAIN-CONTAINING PROTEIN-RELATED-RELATED"/>
    <property type="match status" value="1"/>
</dbReference>
<dbReference type="InterPro" id="IPR015183">
    <property type="entry name" value="QH-AmDH_asu_dom_III"/>
</dbReference>
<dbReference type="PANTHER" id="PTHR31341:SF16">
    <property type="entry name" value="CONTACT SITE A PROTEIN"/>
    <property type="match status" value="1"/>
</dbReference>
<name>A0A5M8QN32_9BACT</name>
<feature type="domain" description="Quinohemoprotein amine dehydrogenase alpha subunit" evidence="3">
    <location>
        <begin position="204"/>
        <end position="264"/>
    </location>
</feature>
<dbReference type="Proteomes" id="UP001570846">
    <property type="component" value="Unassembled WGS sequence"/>
</dbReference>
<dbReference type="EMBL" id="JBGOGF010000001">
    <property type="protein sequence ID" value="MFA1769993.1"/>
    <property type="molecule type" value="Genomic_DNA"/>
</dbReference>
<keyword evidence="1" id="KW-0325">Glycoprotein</keyword>
<dbReference type="RefSeq" id="WP_149097803.1">
    <property type="nucleotide sequence ID" value="NZ_BMMG01000002.1"/>
</dbReference>
<evidence type="ECO:0000256" key="1">
    <source>
        <dbReference type="ARBA" id="ARBA00023180"/>
    </source>
</evidence>
<dbReference type="EMBL" id="VKKZ01000019">
    <property type="protein sequence ID" value="KAA6435612.1"/>
    <property type="molecule type" value="Genomic_DNA"/>
</dbReference>
<reference evidence="4 6" key="2">
    <citation type="submission" date="2019-09" db="EMBL/GenBank/DDBJ databases">
        <title>A bacterium isolated from glacier soil.</title>
        <authorList>
            <person name="Liu Q."/>
        </authorList>
    </citation>
    <scope>NUCLEOTIDE SEQUENCE [LARGE SCALE GENOMIC DNA]</scope>
    <source>
        <strain evidence="4 6">MDT1-10-3</strain>
    </source>
</reference>
<sequence>MKNLYKIKLLLLAFLVVSTGFFASCGDDDENTPNSGQVQLLSFGPTGAKHGEEIRFIGHNLNLVEAIELPGVTVPKAKFVEHTSELIRLVVPQEAMEGKITLKVTGGADVVSKTMLSFEVPITVASVTAEARPGGTITITGTKLTWVDSVGFDNLIVKQFISKTETQIQVQVPENAKTGKLTIYGGGENPTFLETEKEVIITLPTVTSLSPASIRHDEVLTINGANLDLVGQVKFPGGGNVSTFISQSATAITLKVPVTATNGALTLVAKGSLVEVKPTQTISIILPVITAISTVRHNQNTTITGTDLDRIKEITFPGNITVARANFVSQTATQIVVAVPAMAAPGTLRYKTMNDFAVTSAVNFNVLLPTVSSYAPAVVAPNGTLTINGTNLDLIQDITFGGMTTKVSTFLNQSATRIQVTVPTAAKTGVPKFTLTSGYVIEGPELTIVMPTVSSITPAPVAPGSYLTINGSNLTLVRMVKFTGGAEVSTFLTQTENQIILMVPATARTGKLTLVTNTNTEVETTQEATVGAAAPTIRSFIYDDALASGWAQWGGYNGVDVQDLNNTTNVKRGAKSLKVTYSGASATIQLKPGDANFANGYTHLVLYVKGGGTANNKAAIQFKLVGGAFTGEQEFDIVAGEYTVVQIPLSSFGNISAGVDEFLIKNKGAVPNTFYIDDLGLR</sequence>
<evidence type="ECO:0000259" key="3">
    <source>
        <dbReference type="Pfam" id="PF09099"/>
    </source>
</evidence>
<gene>
    <name evidence="5" type="ORF">ACD591_01725</name>
    <name evidence="4" type="ORF">FOE74_06625</name>
</gene>
<evidence type="ECO:0000313" key="6">
    <source>
        <dbReference type="Proteomes" id="UP000323866"/>
    </source>
</evidence>
<dbReference type="Gene3D" id="2.60.120.430">
    <property type="entry name" value="Galactose-binding lectin"/>
    <property type="match status" value="1"/>
</dbReference>
<dbReference type="OrthoDB" id="660167at2"/>
<dbReference type="Gene3D" id="2.60.40.10">
    <property type="entry name" value="Immunoglobulins"/>
    <property type="match status" value="6"/>
</dbReference>
<dbReference type="SUPFAM" id="SSF81296">
    <property type="entry name" value="E set domains"/>
    <property type="match status" value="3"/>
</dbReference>
<evidence type="ECO:0000313" key="4">
    <source>
        <dbReference type="EMBL" id="KAA6435612.1"/>
    </source>
</evidence>
<dbReference type="InterPro" id="IPR014756">
    <property type="entry name" value="Ig_E-set"/>
</dbReference>
<organism evidence="4 6">
    <name type="scientific">Rufibacter glacialis</name>
    <dbReference type="NCBI Taxonomy" id="1259555"/>
    <lineage>
        <taxon>Bacteria</taxon>
        <taxon>Pseudomonadati</taxon>
        <taxon>Bacteroidota</taxon>
        <taxon>Cytophagia</taxon>
        <taxon>Cytophagales</taxon>
        <taxon>Hymenobacteraceae</taxon>
        <taxon>Rufibacter</taxon>
    </lineage>
</organism>
<dbReference type="AlphaFoldDB" id="A0A5M8QN32"/>
<evidence type="ECO:0000313" key="7">
    <source>
        <dbReference type="Proteomes" id="UP001570846"/>
    </source>
</evidence>
<comment type="caution">
    <text evidence="4">The sequence shown here is derived from an EMBL/GenBank/DDBJ whole genome shotgun (WGS) entry which is preliminary data.</text>
</comment>
<feature type="signal peptide" evidence="2">
    <location>
        <begin position="1"/>
        <end position="23"/>
    </location>
</feature>
<dbReference type="Proteomes" id="UP000323866">
    <property type="component" value="Unassembled WGS sequence"/>
</dbReference>
<protein>
    <recommendedName>
        <fullName evidence="3">Quinohemoprotein amine dehydrogenase alpha subunit domain-containing protein</fullName>
    </recommendedName>
</protein>
<keyword evidence="7" id="KW-1185">Reference proteome</keyword>
<dbReference type="InterPro" id="IPR013783">
    <property type="entry name" value="Ig-like_fold"/>
</dbReference>
<evidence type="ECO:0000256" key="2">
    <source>
        <dbReference type="SAM" id="SignalP"/>
    </source>
</evidence>
<reference evidence="4 6" key="1">
    <citation type="submission" date="2019-07" db="EMBL/GenBank/DDBJ databases">
        <authorList>
            <person name="Qu J.-H."/>
        </authorList>
    </citation>
    <scope>NUCLEOTIDE SEQUENCE [LARGE SCALE GENOMIC DNA]</scope>
    <source>
        <strain evidence="4 6">MDT1-10-3</strain>
    </source>
</reference>